<dbReference type="InterPro" id="IPR038725">
    <property type="entry name" value="YdaG_split_barrel_FMN-bd"/>
</dbReference>
<dbReference type="RefSeq" id="WP_091517522.1">
    <property type="nucleotide sequence ID" value="NZ_FORF01000001.1"/>
</dbReference>
<accession>A0A1I3HER1</accession>
<dbReference type="Proteomes" id="UP000242763">
    <property type="component" value="Unassembled WGS sequence"/>
</dbReference>
<evidence type="ECO:0000259" key="1">
    <source>
        <dbReference type="Pfam" id="PF16242"/>
    </source>
</evidence>
<sequence>MKERQHDNPAPPEEVIDRVWELADKIDICMLTTWTGKEQRSRPMSARPRRDENAIYFLTDVSGEKNADIEAFPTVSLAWADNGNYRYALISGRAKISNDRAKISQLWSKMDNVWWEDEQDPTIRLLTVVPEHGEIWDSPNAVVSGAKMLIAAVTGTAPELGDNAEVKM</sequence>
<name>A0A1I3HER1_9HYPH</name>
<dbReference type="OrthoDB" id="1432662at2"/>
<protein>
    <submittedName>
        <fullName evidence="2">General stress protein 26</fullName>
    </submittedName>
</protein>
<reference evidence="3" key="1">
    <citation type="submission" date="2016-10" db="EMBL/GenBank/DDBJ databases">
        <authorList>
            <person name="Varghese N."/>
            <person name="Submissions S."/>
        </authorList>
    </citation>
    <scope>NUCLEOTIDE SEQUENCE [LARGE SCALE GENOMIC DNA]</scope>
    <source>
        <strain evidence="3">DSM 21857</strain>
    </source>
</reference>
<dbReference type="Pfam" id="PF16242">
    <property type="entry name" value="Pyrid_ox_like"/>
    <property type="match status" value="1"/>
</dbReference>
<keyword evidence="3" id="KW-1185">Reference proteome</keyword>
<dbReference type="EMBL" id="FORF01000001">
    <property type="protein sequence ID" value="SFI34111.1"/>
    <property type="molecule type" value="Genomic_DNA"/>
</dbReference>
<dbReference type="PANTHER" id="PTHR34818:SF1">
    <property type="entry name" value="PROTEIN BLI-3"/>
    <property type="match status" value="1"/>
</dbReference>
<dbReference type="Gene3D" id="2.30.110.10">
    <property type="entry name" value="Electron Transport, Fmn-binding Protein, Chain A"/>
    <property type="match status" value="1"/>
</dbReference>
<gene>
    <name evidence="2" type="ORF">SAMN03080618_00143</name>
</gene>
<dbReference type="InterPro" id="IPR052917">
    <property type="entry name" value="Stress-Dev_Protein"/>
</dbReference>
<evidence type="ECO:0000313" key="3">
    <source>
        <dbReference type="Proteomes" id="UP000242763"/>
    </source>
</evidence>
<dbReference type="AlphaFoldDB" id="A0A1I3HER1"/>
<feature type="domain" description="General stress protein FMN-binding split barrel" evidence="1">
    <location>
        <begin position="16"/>
        <end position="158"/>
    </location>
</feature>
<dbReference type="InterPro" id="IPR012349">
    <property type="entry name" value="Split_barrel_FMN-bd"/>
</dbReference>
<dbReference type="PANTHER" id="PTHR34818">
    <property type="entry name" value="PROTEIN BLI-3"/>
    <property type="match status" value="1"/>
</dbReference>
<dbReference type="SUPFAM" id="SSF50475">
    <property type="entry name" value="FMN-binding split barrel"/>
    <property type="match status" value="1"/>
</dbReference>
<proteinExistence type="predicted"/>
<evidence type="ECO:0000313" key="2">
    <source>
        <dbReference type="EMBL" id="SFI34111.1"/>
    </source>
</evidence>
<organism evidence="2 3">
    <name type="scientific">Aquamicrobium aerolatum DSM 21857</name>
    <dbReference type="NCBI Taxonomy" id="1121003"/>
    <lineage>
        <taxon>Bacteria</taxon>
        <taxon>Pseudomonadati</taxon>
        <taxon>Pseudomonadota</taxon>
        <taxon>Alphaproteobacteria</taxon>
        <taxon>Hyphomicrobiales</taxon>
        <taxon>Phyllobacteriaceae</taxon>
        <taxon>Aerobium</taxon>
    </lineage>
</organism>
<dbReference type="STRING" id="1121003.SAMN03080618_00143"/>